<accession>A0A384JRP7</accession>
<evidence type="ECO:0000256" key="1">
    <source>
        <dbReference type="ARBA" id="ARBA00022857"/>
    </source>
</evidence>
<evidence type="ECO:0000256" key="2">
    <source>
        <dbReference type="ARBA" id="ARBA00023002"/>
    </source>
</evidence>
<dbReference type="OrthoDB" id="5283654at2759"/>
<evidence type="ECO:0000313" key="5">
    <source>
        <dbReference type="Proteomes" id="UP000001798"/>
    </source>
</evidence>
<reference evidence="4 5" key="1">
    <citation type="journal article" date="2011" name="PLoS Genet.">
        <title>Genomic analysis of the necrotrophic fungal pathogens Sclerotinia sclerotiorum and Botrytis cinerea.</title>
        <authorList>
            <person name="Amselem J."/>
            <person name="Cuomo C.A."/>
            <person name="van Kan J.A."/>
            <person name="Viaud M."/>
            <person name="Benito E.P."/>
            <person name="Couloux A."/>
            <person name="Coutinho P.M."/>
            <person name="de Vries R.P."/>
            <person name="Dyer P.S."/>
            <person name="Fillinger S."/>
            <person name="Fournier E."/>
            <person name="Gout L."/>
            <person name="Hahn M."/>
            <person name="Kohn L."/>
            <person name="Lapalu N."/>
            <person name="Plummer K.M."/>
            <person name="Pradier J.M."/>
            <person name="Quevillon E."/>
            <person name="Sharon A."/>
            <person name="Simon A."/>
            <person name="ten Have A."/>
            <person name="Tudzynski B."/>
            <person name="Tudzynski P."/>
            <person name="Wincker P."/>
            <person name="Andrew M."/>
            <person name="Anthouard V."/>
            <person name="Beever R.E."/>
            <person name="Beffa R."/>
            <person name="Benoit I."/>
            <person name="Bouzid O."/>
            <person name="Brault B."/>
            <person name="Chen Z."/>
            <person name="Choquer M."/>
            <person name="Collemare J."/>
            <person name="Cotton P."/>
            <person name="Danchin E.G."/>
            <person name="Da Silva C."/>
            <person name="Gautier A."/>
            <person name="Giraud C."/>
            <person name="Giraud T."/>
            <person name="Gonzalez C."/>
            <person name="Grossetete S."/>
            <person name="Guldener U."/>
            <person name="Henrissat B."/>
            <person name="Howlett B.J."/>
            <person name="Kodira C."/>
            <person name="Kretschmer M."/>
            <person name="Lappartient A."/>
            <person name="Leroch M."/>
            <person name="Levis C."/>
            <person name="Mauceli E."/>
            <person name="Neuveglise C."/>
            <person name="Oeser B."/>
            <person name="Pearson M."/>
            <person name="Poulain J."/>
            <person name="Poussereau N."/>
            <person name="Quesneville H."/>
            <person name="Rascle C."/>
            <person name="Schumacher J."/>
            <person name="Segurens B."/>
            <person name="Sexton A."/>
            <person name="Silva E."/>
            <person name="Sirven C."/>
            <person name="Soanes D.M."/>
            <person name="Talbot N.J."/>
            <person name="Templeton M."/>
            <person name="Yandava C."/>
            <person name="Yarden O."/>
            <person name="Zeng Q."/>
            <person name="Rollins J.A."/>
            <person name="Lebrun M.H."/>
            <person name="Dickman M."/>
        </authorList>
    </citation>
    <scope>NUCLEOTIDE SEQUENCE [LARGE SCALE GENOMIC DNA]</scope>
    <source>
        <strain evidence="4 5">B05.10</strain>
    </source>
</reference>
<reference evidence="4 5" key="2">
    <citation type="journal article" date="2012" name="Eukaryot. Cell">
        <title>Genome update of Botrytis cinerea strains B05.10 and T4.</title>
        <authorList>
            <person name="Staats M."/>
            <person name="van Kan J.A."/>
        </authorList>
    </citation>
    <scope>NUCLEOTIDE SEQUENCE [LARGE SCALE GENOMIC DNA]</scope>
    <source>
        <strain evidence="4 5">B05.10</strain>
    </source>
</reference>
<dbReference type="GO" id="GO:0016491">
    <property type="term" value="F:oxidoreductase activity"/>
    <property type="evidence" value="ECO:0007669"/>
    <property type="project" value="UniProtKB-KW"/>
</dbReference>
<dbReference type="RefSeq" id="XP_024550681.1">
    <property type="nucleotide sequence ID" value="XM_024694888.1"/>
</dbReference>
<dbReference type="GeneID" id="36394463"/>
<feature type="domain" description="NmrA-like" evidence="3">
    <location>
        <begin position="6"/>
        <end position="227"/>
    </location>
</feature>
<dbReference type="KEGG" id="bfu:BCIN_09g00910"/>
<evidence type="ECO:0000313" key="4">
    <source>
        <dbReference type="EMBL" id="ATZ53213.1"/>
    </source>
</evidence>
<name>A0A384JRP7_BOTFB</name>
<dbReference type="Gene3D" id="3.40.50.720">
    <property type="entry name" value="NAD(P)-binding Rossmann-like Domain"/>
    <property type="match status" value="1"/>
</dbReference>
<sequence>MVAQANKIAIIGHRGWAAGPIVEALATASGQPIRILHRAGATVGNVPKNVELAAYSWDQRSSLETALRGVDILISLIGHDGLHMQQKLIQPMKAAAVKLFAPSDLALPYTEEESAAVAIPREKKKLEQALHDAGIPAVTVVIGNFTAFALQSPYVGIDIPQNRIVFTGNSKTQPVYLCSRKYVAAAYVSIFVHNSPSSLSGRTIGLNELHPTGMEIAAAMEERAGRPPQTAEESIENMRLQALEGNLAALVRKKMGDGTHGVGSDIWDVAGYPKATIRELIVDGKLDEEQSYIQPSEDTLHHLDKYFA</sequence>
<evidence type="ECO:0000259" key="3">
    <source>
        <dbReference type="Pfam" id="PF05368"/>
    </source>
</evidence>
<protein>
    <recommendedName>
        <fullName evidence="3">NmrA-like domain-containing protein</fullName>
    </recommendedName>
</protein>
<dbReference type="VEuPathDB" id="FungiDB:Bcin09g00910"/>
<dbReference type="SUPFAM" id="SSF51735">
    <property type="entry name" value="NAD(P)-binding Rossmann-fold domains"/>
    <property type="match status" value="1"/>
</dbReference>
<dbReference type="AlphaFoldDB" id="A0A384JRP7"/>
<dbReference type="EMBL" id="CP009813">
    <property type="protein sequence ID" value="ATZ53213.1"/>
    <property type="molecule type" value="Genomic_DNA"/>
</dbReference>
<keyword evidence="5" id="KW-1185">Reference proteome</keyword>
<dbReference type="PANTHER" id="PTHR47706:SF9">
    <property type="entry name" value="NMRA-LIKE DOMAIN-CONTAINING PROTEIN-RELATED"/>
    <property type="match status" value="1"/>
</dbReference>
<keyword evidence="2" id="KW-0560">Oxidoreductase</keyword>
<gene>
    <name evidence="4" type="ORF">BCIN_09g00910</name>
</gene>
<dbReference type="InterPro" id="IPR008030">
    <property type="entry name" value="NmrA-like"/>
</dbReference>
<dbReference type="Pfam" id="PF05368">
    <property type="entry name" value="NmrA"/>
    <property type="match status" value="1"/>
</dbReference>
<dbReference type="PANTHER" id="PTHR47706">
    <property type="entry name" value="NMRA-LIKE FAMILY PROTEIN"/>
    <property type="match status" value="1"/>
</dbReference>
<organism evidence="4 5">
    <name type="scientific">Botryotinia fuckeliana (strain B05.10)</name>
    <name type="common">Noble rot fungus</name>
    <name type="synonym">Botrytis cinerea</name>
    <dbReference type="NCBI Taxonomy" id="332648"/>
    <lineage>
        <taxon>Eukaryota</taxon>
        <taxon>Fungi</taxon>
        <taxon>Dikarya</taxon>
        <taxon>Ascomycota</taxon>
        <taxon>Pezizomycotina</taxon>
        <taxon>Leotiomycetes</taxon>
        <taxon>Helotiales</taxon>
        <taxon>Sclerotiniaceae</taxon>
        <taxon>Botrytis</taxon>
    </lineage>
</organism>
<dbReference type="InterPro" id="IPR036291">
    <property type="entry name" value="NAD(P)-bd_dom_sf"/>
</dbReference>
<reference evidence="4 5" key="3">
    <citation type="journal article" date="2017" name="Mol. Plant Pathol.">
        <title>A gapless genome sequence of the fungus Botrytis cinerea.</title>
        <authorList>
            <person name="Van Kan J.A."/>
            <person name="Stassen J.H."/>
            <person name="Mosbach A."/>
            <person name="Van Der Lee T.A."/>
            <person name="Faino L."/>
            <person name="Farmer A.D."/>
            <person name="Papasotiriou D.G."/>
            <person name="Zhou S."/>
            <person name="Seidl M.F."/>
            <person name="Cottam E."/>
            <person name="Edel D."/>
            <person name="Hahn M."/>
            <person name="Schwartz D.C."/>
            <person name="Dietrich R.A."/>
            <person name="Widdison S."/>
            <person name="Scalliet G."/>
        </authorList>
    </citation>
    <scope>NUCLEOTIDE SEQUENCE [LARGE SCALE GENOMIC DNA]</scope>
    <source>
        <strain evidence="4 5">B05.10</strain>
    </source>
</reference>
<keyword evidence="1" id="KW-0521">NADP</keyword>
<dbReference type="InterPro" id="IPR051609">
    <property type="entry name" value="NmrA/Isoflavone_reductase-like"/>
</dbReference>
<proteinExistence type="predicted"/>
<dbReference type="Proteomes" id="UP000001798">
    <property type="component" value="Chromosome 9"/>
</dbReference>